<organism evidence="2">
    <name type="scientific">hydrothermal vent metagenome</name>
    <dbReference type="NCBI Taxonomy" id="652676"/>
    <lineage>
        <taxon>unclassified sequences</taxon>
        <taxon>metagenomes</taxon>
        <taxon>ecological metagenomes</taxon>
    </lineage>
</organism>
<name>A0A3B1DVI8_9ZZZZ</name>
<reference evidence="2" key="1">
    <citation type="submission" date="2018-06" db="EMBL/GenBank/DDBJ databases">
        <authorList>
            <person name="Zhirakovskaya E."/>
        </authorList>
    </citation>
    <scope>NUCLEOTIDE SEQUENCE</scope>
</reference>
<dbReference type="InterPro" id="IPR012675">
    <property type="entry name" value="Beta-grasp_dom_sf"/>
</dbReference>
<gene>
    <name evidence="2" type="ORF">MNBD_UNCLBAC01-2175</name>
</gene>
<evidence type="ECO:0000313" key="2">
    <source>
        <dbReference type="EMBL" id="VAX36025.1"/>
    </source>
</evidence>
<protein>
    <recommendedName>
        <fullName evidence="1">2Fe-2S ferredoxin-type domain-containing protein</fullName>
    </recommendedName>
</protein>
<dbReference type="SUPFAM" id="SSF54292">
    <property type="entry name" value="2Fe-2S ferredoxin-like"/>
    <property type="match status" value="1"/>
</dbReference>
<dbReference type="InterPro" id="IPR036010">
    <property type="entry name" value="2Fe-2S_ferredoxin-like_sf"/>
</dbReference>
<accession>A0A3B1DVI8</accession>
<feature type="domain" description="2Fe-2S ferredoxin-type" evidence="1">
    <location>
        <begin position="1"/>
        <end position="84"/>
    </location>
</feature>
<dbReference type="InterPro" id="IPR006058">
    <property type="entry name" value="2Fe2S_fd_BS"/>
</dbReference>
<dbReference type="CDD" id="cd00207">
    <property type="entry name" value="fer2"/>
    <property type="match status" value="1"/>
</dbReference>
<dbReference type="Pfam" id="PF00111">
    <property type="entry name" value="Fer2"/>
    <property type="match status" value="1"/>
</dbReference>
<dbReference type="InterPro" id="IPR001041">
    <property type="entry name" value="2Fe-2S_ferredoxin-type"/>
</dbReference>
<dbReference type="Gene3D" id="3.10.20.30">
    <property type="match status" value="1"/>
</dbReference>
<dbReference type="EMBL" id="UOGJ01000078">
    <property type="protein sequence ID" value="VAX36025.1"/>
    <property type="molecule type" value="Genomic_DNA"/>
</dbReference>
<sequence length="84" mass="9139">MAKLIIDDEEFEIADGSRIDSVCEDAGIPFSCNTGVCGTCQIEVLEGSTNLDELNDEEQELGMTTINRLSCQCSIKNGTVKITY</sequence>
<dbReference type="PROSITE" id="PS51085">
    <property type="entry name" value="2FE2S_FER_2"/>
    <property type="match status" value="1"/>
</dbReference>
<dbReference type="PROSITE" id="PS00197">
    <property type="entry name" value="2FE2S_FER_1"/>
    <property type="match status" value="1"/>
</dbReference>
<evidence type="ECO:0000259" key="1">
    <source>
        <dbReference type="PROSITE" id="PS51085"/>
    </source>
</evidence>
<dbReference type="AlphaFoldDB" id="A0A3B1DVI8"/>
<proteinExistence type="predicted"/>
<dbReference type="GO" id="GO:0051537">
    <property type="term" value="F:2 iron, 2 sulfur cluster binding"/>
    <property type="evidence" value="ECO:0007669"/>
    <property type="project" value="InterPro"/>
</dbReference>